<accession>A0A1F6CSH7</accession>
<comment type="caution">
    <text evidence="1">The sequence shown here is derived from an EMBL/GenBank/DDBJ whole genome shotgun (WGS) entry which is preliminary data.</text>
</comment>
<proteinExistence type="predicted"/>
<dbReference type="AlphaFoldDB" id="A0A1F6CSH7"/>
<dbReference type="EMBL" id="MFKW01000001">
    <property type="protein sequence ID" value="OGG52139.1"/>
    <property type="molecule type" value="Genomic_DNA"/>
</dbReference>
<sequence length="330" mass="35930">MRTTLIILGVVALVLAVFFVARPKQAPVGEERKYEVSDVFTQKYTDPKLGFSFKYPAGWGTSDSSQNQLSILVTEFGKAPETLGPNDLATGFTKTDLDKLQSDLKNGRLGTGEKMVTANGNPVFISSEYDVPSGQFLAEAKFFAGKDLVEIWTTLPVSGAPFSWPSDRAQVDAVQKQLQAGEVGPDVKKVQDTFESIVKTITLSETILSAECTAQPTILENGRKSYPIDEQYEHLPWLGQLFTADDCGAERVELIAPDGYYARGSKVWAKGAPSVGLREALTSAGYHCDAGVSDELCSVWRIDTPALVSKFLKLKTFSTEIESDDCINCG</sequence>
<dbReference type="Proteomes" id="UP000176445">
    <property type="component" value="Unassembled WGS sequence"/>
</dbReference>
<organism evidence="1 2">
    <name type="scientific">Candidatus Kaiserbacteria bacterium RIFCSPHIGHO2_01_FULL_54_36b</name>
    <dbReference type="NCBI Taxonomy" id="1798483"/>
    <lineage>
        <taxon>Bacteria</taxon>
        <taxon>Candidatus Kaiseribacteriota</taxon>
    </lineage>
</organism>
<gene>
    <name evidence="1" type="ORF">A2704_02015</name>
</gene>
<name>A0A1F6CSH7_9BACT</name>
<protein>
    <submittedName>
        <fullName evidence="1">Uncharacterized protein</fullName>
    </submittedName>
</protein>
<reference evidence="1 2" key="1">
    <citation type="journal article" date="2016" name="Nat. Commun.">
        <title>Thousands of microbial genomes shed light on interconnected biogeochemical processes in an aquifer system.</title>
        <authorList>
            <person name="Anantharaman K."/>
            <person name="Brown C.T."/>
            <person name="Hug L.A."/>
            <person name="Sharon I."/>
            <person name="Castelle C.J."/>
            <person name="Probst A.J."/>
            <person name="Thomas B.C."/>
            <person name="Singh A."/>
            <person name="Wilkins M.J."/>
            <person name="Karaoz U."/>
            <person name="Brodie E.L."/>
            <person name="Williams K.H."/>
            <person name="Hubbard S.S."/>
            <person name="Banfield J.F."/>
        </authorList>
    </citation>
    <scope>NUCLEOTIDE SEQUENCE [LARGE SCALE GENOMIC DNA]</scope>
</reference>
<evidence type="ECO:0000313" key="2">
    <source>
        <dbReference type="Proteomes" id="UP000176445"/>
    </source>
</evidence>
<evidence type="ECO:0000313" key="1">
    <source>
        <dbReference type="EMBL" id="OGG52139.1"/>
    </source>
</evidence>